<proteinExistence type="predicted"/>
<dbReference type="Pfam" id="PF18968">
    <property type="entry name" value="DUF5707"/>
    <property type="match status" value="1"/>
</dbReference>
<feature type="signal peptide" evidence="1">
    <location>
        <begin position="1"/>
        <end position="20"/>
    </location>
</feature>
<feature type="chain" id="PRO_5039244986" evidence="1">
    <location>
        <begin position="21"/>
        <end position="149"/>
    </location>
</feature>
<name>A0A0M8QFT0_9ACTN</name>
<sequence length="149" mass="15801">MSKRVLVPSVIALGALGALAVGGYAMASTAVRPTVENGSARYLAPSQLKAGTLSYTADVSDDSGIRETRVIAWPASSALDPTEPEMRYVDKADCRSTSDRTSRCAYTLKVTRQDAADLAEGTWHVSVLATAKDGDTTFLPRAATFDVTR</sequence>
<organism evidence="2 3">
    <name type="scientific">Streptomyces caelestis</name>
    <dbReference type="NCBI Taxonomy" id="36816"/>
    <lineage>
        <taxon>Bacteria</taxon>
        <taxon>Bacillati</taxon>
        <taxon>Actinomycetota</taxon>
        <taxon>Actinomycetes</taxon>
        <taxon>Kitasatosporales</taxon>
        <taxon>Streptomycetaceae</taxon>
        <taxon>Streptomyces</taxon>
    </lineage>
</organism>
<dbReference type="Proteomes" id="UP000037773">
    <property type="component" value="Unassembled WGS sequence"/>
</dbReference>
<dbReference type="InterPro" id="IPR043761">
    <property type="entry name" value="DUF5707"/>
</dbReference>
<dbReference type="AlphaFoldDB" id="A0A0M8QFT0"/>
<protein>
    <submittedName>
        <fullName evidence="2">Uncharacterized protein</fullName>
    </submittedName>
</protein>
<evidence type="ECO:0000313" key="3">
    <source>
        <dbReference type="Proteomes" id="UP000037773"/>
    </source>
</evidence>
<gene>
    <name evidence="2" type="ORF">ADK41_35450</name>
</gene>
<dbReference type="EMBL" id="LGCN01000254">
    <property type="protein sequence ID" value="KOT28747.1"/>
    <property type="molecule type" value="Genomic_DNA"/>
</dbReference>
<evidence type="ECO:0000256" key="1">
    <source>
        <dbReference type="SAM" id="SignalP"/>
    </source>
</evidence>
<comment type="caution">
    <text evidence="2">The sequence shown here is derived from an EMBL/GenBank/DDBJ whole genome shotgun (WGS) entry which is preliminary data.</text>
</comment>
<dbReference type="RefSeq" id="WP_030837000.1">
    <property type="nucleotide sequence ID" value="NZ_LGCN01000254.1"/>
</dbReference>
<keyword evidence="1" id="KW-0732">Signal</keyword>
<keyword evidence="3" id="KW-1185">Reference proteome</keyword>
<dbReference type="PATRIC" id="fig|36816.3.peg.7698"/>
<evidence type="ECO:0000313" key="2">
    <source>
        <dbReference type="EMBL" id="KOT28747.1"/>
    </source>
</evidence>
<reference evidence="2 3" key="1">
    <citation type="submission" date="2015-07" db="EMBL/GenBank/DDBJ databases">
        <authorList>
            <person name="Noorani M."/>
        </authorList>
    </citation>
    <scope>NUCLEOTIDE SEQUENCE [LARGE SCALE GENOMIC DNA]</scope>
    <source>
        <strain evidence="2 3">NRRL B-24567</strain>
    </source>
</reference>
<accession>A0A0M8QFT0</accession>
<dbReference type="OrthoDB" id="4329576at2"/>